<name>A7WKE9_9VIRU</name>
<dbReference type="KEGG" id="vg:5797815"/>
<dbReference type="EMBL" id="AM087120">
    <property type="protein sequence ID" value="CAJ31550.1"/>
    <property type="molecule type" value="Genomic_DNA"/>
</dbReference>
<proteinExistence type="predicted"/>
<dbReference type="RefSeq" id="YP_001604402.1">
    <property type="nucleotide sequence ID" value="NC_010155.1"/>
</dbReference>
<dbReference type="GO" id="GO:0032259">
    <property type="term" value="P:methylation"/>
    <property type="evidence" value="ECO:0007669"/>
    <property type="project" value="UniProtKB-KW"/>
</dbReference>
<dbReference type="OrthoDB" id="10155at10239"/>
<protein>
    <submittedName>
        <fullName evidence="1">SAM-dependent methyltransferase</fullName>
    </submittedName>
</protein>
<evidence type="ECO:0000313" key="1">
    <source>
        <dbReference type="EMBL" id="CAJ31550.1"/>
    </source>
</evidence>
<keyword evidence="1" id="KW-0489">Methyltransferase</keyword>
<dbReference type="GeneID" id="5797815"/>
<reference evidence="2" key="1">
    <citation type="journal article" date="2008" name="J. Virol.">
        <title>Structure of the acidianus filamentous virus 3 and comparative genomics of related archaeal lipothrixviruses.</title>
        <authorList>
            <person name="Vestergaard G."/>
            <person name="Aramayo R."/>
            <person name="Basta T."/>
            <person name="Haring M."/>
            <person name="Peng X."/>
            <person name="Brugger K."/>
            <person name="Chen L."/>
            <person name="Rachel R."/>
            <person name="Boisset N."/>
            <person name="Garrett R.A."/>
            <person name="Prangishvili D."/>
        </authorList>
    </citation>
    <scope>NUCLEOTIDE SEQUENCE [LARGE SCALE GENOMIC DNA]</scope>
</reference>
<organism evidence="1 2">
    <name type="scientific">Betalipothrixvirus acidiani</name>
    <dbReference type="NCBI Taxonomy" id="346881"/>
    <lineage>
        <taxon>Viruses</taxon>
        <taxon>Adnaviria</taxon>
        <taxon>Zilligvirae</taxon>
        <taxon>Taleaviricota</taxon>
        <taxon>Tokiviricetes</taxon>
        <taxon>Ligamenvirales</taxon>
        <taxon>Lipothrixviridae</taxon>
        <taxon>Betalipothrixvirus</taxon>
    </lineage>
</organism>
<dbReference type="GO" id="GO:0008168">
    <property type="term" value="F:methyltransferase activity"/>
    <property type="evidence" value="ECO:0007669"/>
    <property type="project" value="UniProtKB-KW"/>
</dbReference>
<accession>A7WKE9</accession>
<evidence type="ECO:0000313" key="2">
    <source>
        <dbReference type="Proteomes" id="UP000001310"/>
    </source>
</evidence>
<keyword evidence="1" id="KW-0808">Transferase</keyword>
<dbReference type="Proteomes" id="UP000001310">
    <property type="component" value="Segment"/>
</dbReference>
<keyword evidence="2" id="KW-1185">Reference proteome</keyword>
<sequence length="157" mass="18703">MESIEEYFKKRECDYWREYPHSYGMLNVYQRSIQIVGADCGSSALYFLLRGASFVVQYEKEEHLRKKWEEVCAYFNICNKAVMKGEWDGVYENVDIFVMDCEGCEEKLNVNMLTRYKQWCVGIHDWTKNRVELMRKMEGATFTYVSDDGREITLCKI</sequence>